<dbReference type="AlphaFoldDB" id="A0A178LRC4"/>
<sequence length="117" mass="12705">MPDSEVLRAELFSDSGKSCSQLSLAVIVSTVGIEFVAVPVELVLLRIEGVLSISDTLTFNRYRMRPFGSVLTPIRDQRSAADTDDGKDGRCSSSGIEEFRALDVLHPVPPPTVTAQR</sequence>
<reference evidence="1 2" key="1">
    <citation type="submission" date="2016-04" db="EMBL/GenBank/DDBJ databases">
        <title>Draft Genome Sequences of Staphylococcus capitis Strain H36, S. capitis Strain H65, S. cohnii Strain H62, S. hominis Strain H69, Mycobacterium iranicum Strain H39, Plantibacter sp. Strain H53, Pseudomonas oryzihabitans Strain H72, and Microbacterium sp. Strain H83, isolated from residential settings.</title>
        <authorList>
            <person name="Lymperopoulou D."/>
            <person name="Adams R.I."/>
            <person name="Lindow S."/>
            <person name="Coil D.A."/>
            <person name="Jospin G."/>
            <person name="Eisen J.A."/>
        </authorList>
    </citation>
    <scope>NUCLEOTIDE SEQUENCE [LARGE SCALE GENOMIC DNA]</scope>
    <source>
        <strain evidence="1 2">H39</strain>
    </source>
</reference>
<organism evidence="1 2">
    <name type="scientific">Mycolicibacterium iranicum</name>
    <name type="common">Mycobacterium iranicum</name>
    <dbReference type="NCBI Taxonomy" id="912594"/>
    <lineage>
        <taxon>Bacteria</taxon>
        <taxon>Bacillati</taxon>
        <taxon>Actinomycetota</taxon>
        <taxon>Actinomycetes</taxon>
        <taxon>Mycobacteriales</taxon>
        <taxon>Mycobacteriaceae</taxon>
        <taxon>Mycolicibacterium</taxon>
    </lineage>
</organism>
<dbReference type="EMBL" id="LWCS01000044">
    <property type="protein sequence ID" value="OAN34300.1"/>
    <property type="molecule type" value="Genomic_DNA"/>
</dbReference>
<evidence type="ECO:0000313" key="2">
    <source>
        <dbReference type="Proteomes" id="UP000078396"/>
    </source>
</evidence>
<gene>
    <name evidence="1" type="ORF">A4X20_27010</name>
</gene>
<name>A0A178LRC4_MYCIR</name>
<protein>
    <submittedName>
        <fullName evidence="1">Uncharacterized protein</fullName>
    </submittedName>
</protein>
<proteinExistence type="predicted"/>
<evidence type="ECO:0000313" key="1">
    <source>
        <dbReference type="EMBL" id="OAN34300.1"/>
    </source>
</evidence>
<dbReference type="Proteomes" id="UP000078396">
    <property type="component" value="Unassembled WGS sequence"/>
</dbReference>
<comment type="caution">
    <text evidence="1">The sequence shown here is derived from an EMBL/GenBank/DDBJ whole genome shotgun (WGS) entry which is preliminary data.</text>
</comment>
<accession>A0A178LRC4</accession>